<dbReference type="RefSeq" id="XP_009516314.1">
    <property type="nucleotide sequence ID" value="XM_009518019.1"/>
</dbReference>
<proteinExistence type="predicted"/>
<dbReference type="InParanoid" id="G4YGC6"/>
<dbReference type="EMBL" id="JH159151">
    <property type="protein sequence ID" value="EGZ29039.1"/>
    <property type="molecule type" value="Genomic_DNA"/>
</dbReference>
<evidence type="ECO:0000256" key="1">
    <source>
        <dbReference type="SAM" id="MobiDB-lite"/>
    </source>
</evidence>
<dbReference type="GeneID" id="20644825"/>
<accession>G4YGC6</accession>
<feature type="compositionally biased region" description="Basic and acidic residues" evidence="1">
    <location>
        <begin position="232"/>
        <end position="246"/>
    </location>
</feature>
<dbReference type="Proteomes" id="UP000002640">
    <property type="component" value="Unassembled WGS sequence"/>
</dbReference>
<organism evidence="2 3">
    <name type="scientific">Phytophthora sojae (strain P6497)</name>
    <name type="common">Soybean stem and root rot agent</name>
    <name type="synonym">Phytophthora megasperma f. sp. glycines</name>
    <dbReference type="NCBI Taxonomy" id="1094619"/>
    <lineage>
        <taxon>Eukaryota</taxon>
        <taxon>Sar</taxon>
        <taxon>Stramenopiles</taxon>
        <taxon>Oomycota</taxon>
        <taxon>Peronosporomycetes</taxon>
        <taxon>Peronosporales</taxon>
        <taxon>Peronosporaceae</taxon>
        <taxon>Phytophthora</taxon>
    </lineage>
</organism>
<dbReference type="KEGG" id="psoj:PHYSODRAFT_322622"/>
<keyword evidence="3" id="KW-1185">Reference proteome</keyword>
<evidence type="ECO:0000313" key="2">
    <source>
        <dbReference type="EMBL" id="EGZ29039.1"/>
    </source>
</evidence>
<dbReference type="OMA" id="TMEKIVW"/>
<reference evidence="2 3" key="1">
    <citation type="journal article" date="2006" name="Science">
        <title>Phytophthora genome sequences uncover evolutionary origins and mechanisms of pathogenesis.</title>
        <authorList>
            <person name="Tyler B.M."/>
            <person name="Tripathy S."/>
            <person name="Zhang X."/>
            <person name="Dehal P."/>
            <person name="Jiang R.H."/>
            <person name="Aerts A."/>
            <person name="Arredondo F.D."/>
            <person name="Baxter L."/>
            <person name="Bensasson D."/>
            <person name="Beynon J.L."/>
            <person name="Chapman J."/>
            <person name="Damasceno C.M."/>
            <person name="Dorrance A.E."/>
            <person name="Dou D."/>
            <person name="Dickerman A.W."/>
            <person name="Dubchak I.L."/>
            <person name="Garbelotto M."/>
            <person name="Gijzen M."/>
            <person name="Gordon S.G."/>
            <person name="Govers F."/>
            <person name="Grunwald N.J."/>
            <person name="Huang W."/>
            <person name="Ivors K.L."/>
            <person name="Jones R.W."/>
            <person name="Kamoun S."/>
            <person name="Krampis K."/>
            <person name="Lamour K.H."/>
            <person name="Lee M.K."/>
            <person name="McDonald W.H."/>
            <person name="Medina M."/>
            <person name="Meijer H.J."/>
            <person name="Nordberg E.K."/>
            <person name="Maclean D.J."/>
            <person name="Ospina-Giraldo M.D."/>
            <person name="Morris P.F."/>
            <person name="Phuntumart V."/>
            <person name="Putnam N.H."/>
            <person name="Rash S."/>
            <person name="Rose J.K."/>
            <person name="Sakihama Y."/>
            <person name="Salamov A.A."/>
            <person name="Savidor A."/>
            <person name="Scheuring C.F."/>
            <person name="Smith B.M."/>
            <person name="Sobral B.W."/>
            <person name="Terry A."/>
            <person name="Torto-Alalibo T.A."/>
            <person name="Win J."/>
            <person name="Xu Z."/>
            <person name="Zhang H."/>
            <person name="Grigoriev I.V."/>
            <person name="Rokhsar D.S."/>
            <person name="Boore J.L."/>
        </authorList>
    </citation>
    <scope>NUCLEOTIDE SEQUENCE [LARGE SCALE GENOMIC DNA]</scope>
    <source>
        <strain evidence="2 3">P6497</strain>
    </source>
</reference>
<dbReference type="AlphaFoldDB" id="G4YGC6"/>
<name>G4YGC6_PHYSP</name>
<gene>
    <name evidence="2" type="ORF">PHYSODRAFT_322622</name>
</gene>
<protein>
    <submittedName>
        <fullName evidence="2">Uncharacterized protein</fullName>
    </submittedName>
</protein>
<sequence>MATSAYQSWLKKREFKAPRPPPSPSSGPSAAHEPAPSKESAPDAAKSQQVPRRPSPAKSGSSRAVSAVERTAVAVKHVARPSAVGKRPRSSCEDAAGRQDGAKVAARQKEAKVAETSVAGGKVAARQGAVRKRPWSWSNSGGDVETTKKRRRSGQEQVMKETALKLASASKVLRLSSAKRGLERAVWSGRVETDAKVAAKVTAEVKKVRIMGLQKEKEGVMKRKRAIVEQSDESRDSTTKRLRFDVEDQESDEERTRGGLPPKSPMQKKPRKMRTAMLDESQYWMAVDRFSHLT</sequence>
<evidence type="ECO:0000313" key="3">
    <source>
        <dbReference type="Proteomes" id="UP000002640"/>
    </source>
</evidence>
<feature type="compositionally biased region" description="Basic and acidic residues" evidence="1">
    <location>
        <begin position="90"/>
        <end position="113"/>
    </location>
</feature>
<feature type="region of interest" description="Disordered" evidence="1">
    <location>
        <begin position="1"/>
        <end position="162"/>
    </location>
</feature>
<feature type="region of interest" description="Disordered" evidence="1">
    <location>
        <begin position="219"/>
        <end position="275"/>
    </location>
</feature>